<feature type="transmembrane region" description="Helical" evidence="6">
    <location>
        <begin position="89"/>
        <end position="108"/>
    </location>
</feature>
<dbReference type="AlphaFoldDB" id="A0A1G5PFY9"/>
<dbReference type="GO" id="GO:0005886">
    <property type="term" value="C:plasma membrane"/>
    <property type="evidence" value="ECO:0007669"/>
    <property type="project" value="UniProtKB-SubCell"/>
</dbReference>
<feature type="transmembrane region" description="Helical" evidence="6">
    <location>
        <begin position="538"/>
        <end position="556"/>
    </location>
</feature>
<keyword evidence="3 6" id="KW-0812">Transmembrane</keyword>
<organism evidence="7 8">
    <name type="scientific">Pseudomonas oryzihabitans</name>
    <dbReference type="NCBI Taxonomy" id="47885"/>
    <lineage>
        <taxon>Bacteria</taxon>
        <taxon>Pseudomonadati</taxon>
        <taxon>Pseudomonadota</taxon>
        <taxon>Gammaproteobacteria</taxon>
        <taxon>Pseudomonadales</taxon>
        <taxon>Pseudomonadaceae</taxon>
        <taxon>Pseudomonas</taxon>
    </lineage>
</organism>
<evidence type="ECO:0000256" key="2">
    <source>
        <dbReference type="ARBA" id="ARBA00022475"/>
    </source>
</evidence>
<protein>
    <submittedName>
        <fullName evidence="7">Uncharacterized membrane protein YccC</fullName>
    </submittedName>
</protein>
<sequence>MPLASPLPLRPARSVPRQRWPSLNAWRRAGREWARTDGQTWAFIAKALLAAALALWLAYRLELPQPSTVLVTVFIVLQPQSGQVLAKSFYRILGSLAGLSFTVAAIALFAQERVLLLGALVLWIGYCTRGAARYRDFRSYAFLLAGYTACLVGLPAVAQPQSAFLQAVWRLLEIALGICCAGVVSVAILPQTTRGVLRRTLAQRLRDFLAMAHDGLLGRLEAERFAALSARFAADSVGFESLRSASVFEEPYLRRRSGRLAALGNRLMLLNTRFHALYQLLARLAERPPAVRQALAPALELIAAALAPSLGRLPEERDLRRLNERLAAERETLMAAIRAGRQQLARTAPAAEVDRLDYDTAAELLYRFAEDLHLLLNTQLELDLPTSTAPKTRETFTPLASRAVAWMAGVRSALVVLGVGLFWIETAWPSGAACTLAAALISALASTSADPRRYCLQLAGGTLVGALAGGLLQFQVLPWIDGFALLLLVLAPVFTAGAWLITRPRLAGYGTGLMVWFCSAALPGNLPRYDADLFCNTYLAYLVACGVAAVAVSVLLPPSQPWVWRRLEAALRERLVHAIGAPLAGLSGRFDSGLRDLLNQVQVLTVGQPLVQRQLLRWTFLSLELGHAIIELRLEQAALPPLPWYREQRAWRLAIRALGRALVRLARQPDAANLARALGAVDQAILLAHQAQRHLEPNPGDFDRSPLRRIASYLHVIRTSLLAPDSPLAGYLPHARPPARDEG</sequence>
<dbReference type="PANTHER" id="PTHR30509:SF40">
    <property type="entry name" value="BLR3852 PROTEIN"/>
    <property type="match status" value="1"/>
</dbReference>
<accession>A0A1G5PFY9</accession>
<comment type="caution">
    <text evidence="7">The sequence shown here is derived from an EMBL/GenBank/DDBJ whole genome shotgun (WGS) entry which is preliminary data.</text>
</comment>
<dbReference type="GO" id="GO:0022857">
    <property type="term" value="F:transmembrane transporter activity"/>
    <property type="evidence" value="ECO:0007669"/>
    <property type="project" value="InterPro"/>
</dbReference>
<dbReference type="Pfam" id="PF04632">
    <property type="entry name" value="FUSC"/>
    <property type="match status" value="1"/>
</dbReference>
<feature type="transmembrane region" description="Helical" evidence="6">
    <location>
        <begin position="169"/>
        <end position="189"/>
    </location>
</feature>
<evidence type="ECO:0000313" key="7">
    <source>
        <dbReference type="EMBL" id="SCZ48009.1"/>
    </source>
</evidence>
<comment type="subcellular location">
    <subcellularLocation>
        <location evidence="1">Cell membrane</location>
        <topology evidence="1">Multi-pass membrane protein</topology>
    </subcellularLocation>
</comment>
<dbReference type="RefSeq" id="WP_081347993.1">
    <property type="nucleotide sequence ID" value="NZ_FMWB01000019.1"/>
</dbReference>
<feature type="transmembrane region" description="Helical" evidence="6">
    <location>
        <begin position="114"/>
        <end position="132"/>
    </location>
</feature>
<keyword evidence="4 6" id="KW-1133">Transmembrane helix</keyword>
<feature type="transmembrane region" description="Helical" evidence="6">
    <location>
        <begin position="454"/>
        <end position="476"/>
    </location>
</feature>
<feature type="transmembrane region" description="Helical" evidence="6">
    <location>
        <begin position="139"/>
        <end position="157"/>
    </location>
</feature>
<evidence type="ECO:0000256" key="3">
    <source>
        <dbReference type="ARBA" id="ARBA00022692"/>
    </source>
</evidence>
<evidence type="ECO:0000256" key="4">
    <source>
        <dbReference type="ARBA" id="ARBA00022989"/>
    </source>
</evidence>
<feature type="transmembrane region" description="Helical" evidence="6">
    <location>
        <begin position="41"/>
        <end position="59"/>
    </location>
</feature>
<keyword evidence="5 6" id="KW-0472">Membrane</keyword>
<keyword evidence="2" id="KW-1003">Cell membrane</keyword>
<dbReference type="STRING" id="237610.BJP27_10625"/>
<feature type="transmembrane region" description="Helical" evidence="6">
    <location>
        <begin position="403"/>
        <end position="424"/>
    </location>
</feature>
<proteinExistence type="predicted"/>
<name>A0A1G5PFY9_9PSED</name>
<gene>
    <name evidence="7" type="ORF">SAMN05216279_11911</name>
</gene>
<dbReference type="EMBL" id="FMWB01000019">
    <property type="protein sequence ID" value="SCZ48009.1"/>
    <property type="molecule type" value="Genomic_DNA"/>
</dbReference>
<dbReference type="eggNOG" id="COG1289">
    <property type="taxonomic scope" value="Bacteria"/>
</dbReference>
<evidence type="ECO:0000256" key="5">
    <source>
        <dbReference type="ARBA" id="ARBA00023136"/>
    </source>
</evidence>
<feature type="transmembrane region" description="Helical" evidence="6">
    <location>
        <begin position="506"/>
        <end position="526"/>
    </location>
</feature>
<evidence type="ECO:0000313" key="8">
    <source>
        <dbReference type="Proteomes" id="UP000183046"/>
    </source>
</evidence>
<feature type="transmembrane region" description="Helical" evidence="6">
    <location>
        <begin position="430"/>
        <end position="447"/>
    </location>
</feature>
<feature type="transmembrane region" description="Helical" evidence="6">
    <location>
        <begin position="482"/>
        <end position="501"/>
    </location>
</feature>
<evidence type="ECO:0000256" key="1">
    <source>
        <dbReference type="ARBA" id="ARBA00004651"/>
    </source>
</evidence>
<dbReference type="PANTHER" id="PTHR30509">
    <property type="entry name" value="P-HYDROXYBENZOIC ACID EFFLUX PUMP SUBUNIT-RELATED"/>
    <property type="match status" value="1"/>
</dbReference>
<dbReference type="Proteomes" id="UP000183046">
    <property type="component" value="Unassembled WGS sequence"/>
</dbReference>
<reference evidence="8" key="1">
    <citation type="submission" date="2016-10" db="EMBL/GenBank/DDBJ databases">
        <authorList>
            <person name="de Groot N.N."/>
        </authorList>
    </citation>
    <scope>NUCLEOTIDE SEQUENCE [LARGE SCALE GENOMIC DNA]</scope>
    <source>
        <strain evidence="8">DSM 15758</strain>
    </source>
</reference>
<dbReference type="OrthoDB" id="6538131at2"/>
<dbReference type="InterPro" id="IPR006726">
    <property type="entry name" value="PHBA_efflux_AaeB/fusaric-R"/>
</dbReference>
<evidence type="ECO:0000256" key="6">
    <source>
        <dbReference type="SAM" id="Phobius"/>
    </source>
</evidence>